<reference evidence="2" key="1">
    <citation type="submission" date="2022-01" db="EMBL/GenBank/DDBJ databases">
        <title>Gillisia lutea sp. nov., isolated from marine plastic residues from the Malvarosa beach (Valencia, Spain).</title>
        <authorList>
            <person name="Vidal-Verdu A."/>
            <person name="Molina-Menor E."/>
            <person name="Satari L."/>
            <person name="Pascual J."/>
            <person name="Pereto J."/>
            <person name="Porcar M."/>
        </authorList>
    </citation>
    <scope>NUCLEOTIDE SEQUENCE</scope>
    <source>
        <strain evidence="2">M10.2A</strain>
    </source>
</reference>
<dbReference type="InterPro" id="IPR025992">
    <property type="entry name" value="Haem-bd"/>
</dbReference>
<gene>
    <name evidence="2" type="ORF">L1I30_14170</name>
</gene>
<sequence length="154" mass="17898">MKIIKLIAIALLVALVILQFFQPEKNISKIVPKTDIVALTQMPESVAATLHTACYDCHSNNTNYPWYNNIAPLSYWMDEHVKDGKKHLNFSHWGNYSLKKQLHKLEETVEEINEGKMPLDSYVWIHNEAKLTALQKEEIEQWVAEYTSLNQIEE</sequence>
<comment type="caution">
    <text evidence="2">The sequence shown here is derived from an EMBL/GenBank/DDBJ whole genome shotgun (WGS) entry which is preliminary data.</text>
</comment>
<name>A0ABS9EIZ1_9FLAO</name>
<feature type="domain" description="Haem-binding" evidence="1">
    <location>
        <begin position="12"/>
        <end position="147"/>
    </location>
</feature>
<accession>A0ABS9EIZ1</accession>
<dbReference type="EMBL" id="JAKGTH010000012">
    <property type="protein sequence ID" value="MCF4102820.1"/>
    <property type="molecule type" value="Genomic_DNA"/>
</dbReference>
<dbReference type="Proteomes" id="UP001179363">
    <property type="component" value="Unassembled WGS sequence"/>
</dbReference>
<evidence type="ECO:0000313" key="3">
    <source>
        <dbReference type="Proteomes" id="UP001179363"/>
    </source>
</evidence>
<dbReference type="SMART" id="SM01235">
    <property type="entry name" value="Haem_bd"/>
    <property type="match status" value="1"/>
</dbReference>
<proteinExistence type="predicted"/>
<evidence type="ECO:0000313" key="2">
    <source>
        <dbReference type="EMBL" id="MCF4102820.1"/>
    </source>
</evidence>
<organism evidence="2 3">
    <name type="scientific">Gillisia lutea</name>
    <dbReference type="NCBI Taxonomy" id="2909668"/>
    <lineage>
        <taxon>Bacteria</taxon>
        <taxon>Pseudomonadati</taxon>
        <taxon>Bacteroidota</taxon>
        <taxon>Flavobacteriia</taxon>
        <taxon>Flavobacteriales</taxon>
        <taxon>Flavobacteriaceae</taxon>
        <taxon>Gillisia</taxon>
    </lineage>
</organism>
<dbReference type="Pfam" id="PF14376">
    <property type="entry name" value="Haem_bd"/>
    <property type="match status" value="1"/>
</dbReference>
<keyword evidence="3" id="KW-1185">Reference proteome</keyword>
<evidence type="ECO:0000259" key="1">
    <source>
        <dbReference type="SMART" id="SM01235"/>
    </source>
</evidence>
<protein>
    <submittedName>
        <fullName evidence="2">Heme-binding domain-containing protein</fullName>
    </submittedName>
</protein>
<dbReference type="RefSeq" id="WP_236134963.1">
    <property type="nucleotide sequence ID" value="NZ_JAKGTH010000012.1"/>
</dbReference>